<dbReference type="Pfam" id="PF02954">
    <property type="entry name" value="HTH_8"/>
    <property type="match status" value="1"/>
</dbReference>
<dbReference type="Gene3D" id="1.10.10.60">
    <property type="entry name" value="Homeodomain-like"/>
    <property type="match status" value="1"/>
</dbReference>
<evidence type="ECO:0000313" key="2">
    <source>
        <dbReference type="EMBL" id="ENV14698.1"/>
    </source>
</evidence>
<organism evidence="2 3">
    <name type="scientific">Acinetobacter schindleri NIPH 900</name>
    <dbReference type="NCBI Taxonomy" id="1217675"/>
    <lineage>
        <taxon>Bacteria</taxon>
        <taxon>Pseudomonadati</taxon>
        <taxon>Pseudomonadota</taxon>
        <taxon>Gammaproteobacteria</taxon>
        <taxon>Moraxellales</taxon>
        <taxon>Moraxellaceae</taxon>
        <taxon>Acinetobacter</taxon>
    </lineage>
</organism>
<dbReference type="PATRIC" id="fig|1217675.3.peg.39"/>
<comment type="caution">
    <text evidence="2">The sequence shown here is derived from an EMBL/GenBank/DDBJ whole genome shotgun (WGS) entry which is preliminary data.</text>
</comment>
<name>N8Y509_9GAMM</name>
<dbReference type="RefSeq" id="WP_004811429.1">
    <property type="nucleotide sequence ID" value="NZ_KB849446.1"/>
</dbReference>
<dbReference type="HOGENOM" id="CLU_2550656_0_0_6"/>
<accession>N8Y509</accession>
<feature type="domain" description="DNA binding HTH" evidence="1">
    <location>
        <begin position="34"/>
        <end position="72"/>
    </location>
</feature>
<dbReference type="Proteomes" id="UP000018438">
    <property type="component" value="Unassembled WGS sequence"/>
</dbReference>
<evidence type="ECO:0000259" key="1">
    <source>
        <dbReference type="Pfam" id="PF02954"/>
    </source>
</evidence>
<dbReference type="InterPro" id="IPR002197">
    <property type="entry name" value="HTH_Fis"/>
</dbReference>
<sequence length="82" mass="9384">MGSKSIKKRLITGDKEQLADFVARNPDNARAKLLEQFDDLLIEVCMENYGANQTRLAKILGVNRGSMRKRMKNLGYIQEIQQ</sequence>
<dbReference type="InterPro" id="IPR009057">
    <property type="entry name" value="Homeodomain-like_sf"/>
</dbReference>
<keyword evidence="3" id="KW-1185">Reference proteome</keyword>
<gene>
    <name evidence="2" type="ORF">F965_00044</name>
</gene>
<dbReference type="EMBL" id="APPI01000003">
    <property type="protein sequence ID" value="ENV14698.1"/>
    <property type="molecule type" value="Genomic_DNA"/>
</dbReference>
<protein>
    <recommendedName>
        <fullName evidence="1">DNA binding HTH domain-containing protein</fullName>
    </recommendedName>
</protein>
<dbReference type="SUPFAM" id="SSF46689">
    <property type="entry name" value="Homeodomain-like"/>
    <property type="match status" value="1"/>
</dbReference>
<dbReference type="GO" id="GO:0043565">
    <property type="term" value="F:sequence-specific DNA binding"/>
    <property type="evidence" value="ECO:0007669"/>
    <property type="project" value="InterPro"/>
</dbReference>
<reference evidence="2 3" key="1">
    <citation type="submission" date="2013-02" db="EMBL/GenBank/DDBJ databases">
        <title>The Genome Sequence of Acinetobacter schindleri NIPH 900.</title>
        <authorList>
            <consortium name="The Broad Institute Genome Sequencing Platform"/>
            <consortium name="The Broad Institute Genome Sequencing Center for Infectious Disease"/>
            <person name="Cerqueira G."/>
            <person name="Feldgarden M."/>
            <person name="Courvalin P."/>
            <person name="Perichon B."/>
            <person name="Grillot-Courvalin C."/>
            <person name="Clermont D."/>
            <person name="Rocha E."/>
            <person name="Yoon E.-J."/>
            <person name="Nemec A."/>
            <person name="Walker B."/>
            <person name="Young S.K."/>
            <person name="Zeng Q."/>
            <person name="Gargeya S."/>
            <person name="Fitzgerald M."/>
            <person name="Haas B."/>
            <person name="Abouelleil A."/>
            <person name="Alvarado L."/>
            <person name="Arachchi H.M."/>
            <person name="Berlin A.M."/>
            <person name="Chapman S.B."/>
            <person name="Dewar J."/>
            <person name="Goldberg J."/>
            <person name="Griggs A."/>
            <person name="Gujja S."/>
            <person name="Hansen M."/>
            <person name="Howarth C."/>
            <person name="Imamovic A."/>
            <person name="Larimer J."/>
            <person name="McCowan C."/>
            <person name="Murphy C."/>
            <person name="Neiman D."/>
            <person name="Pearson M."/>
            <person name="Priest M."/>
            <person name="Roberts A."/>
            <person name="Saif S."/>
            <person name="Shea T."/>
            <person name="Sisk P."/>
            <person name="Sykes S."/>
            <person name="Wortman J."/>
            <person name="Nusbaum C."/>
            <person name="Birren B."/>
        </authorList>
    </citation>
    <scope>NUCLEOTIDE SEQUENCE [LARGE SCALE GENOMIC DNA]</scope>
    <source>
        <strain evidence="2 3">NIPH 900</strain>
    </source>
</reference>
<dbReference type="PRINTS" id="PR01590">
    <property type="entry name" value="HTHFIS"/>
</dbReference>
<evidence type="ECO:0000313" key="3">
    <source>
        <dbReference type="Proteomes" id="UP000018438"/>
    </source>
</evidence>
<dbReference type="AlphaFoldDB" id="N8Y509"/>
<proteinExistence type="predicted"/>